<keyword evidence="1" id="KW-0175">Coiled coil</keyword>
<proteinExistence type="predicted"/>
<dbReference type="Proteomes" id="UP001454036">
    <property type="component" value="Unassembled WGS sequence"/>
</dbReference>
<dbReference type="EMBL" id="BAABME010010184">
    <property type="protein sequence ID" value="GAA0176531.1"/>
    <property type="molecule type" value="Genomic_DNA"/>
</dbReference>
<evidence type="ECO:0000313" key="2">
    <source>
        <dbReference type="EMBL" id="GAA0176531.1"/>
    </source>
</evidence>
<dbReference type="AlphaFoldDB" id="A0AAV3RLB0"/>
<evidence type="ECO:0000256" key="1">
    <source>
        <dbReference type="SAM" id="Coils"/>
    </source>
</evidence>
<reference evidence="2 3" key="1">
    <citation type="submission" date="2024-01" db="EMBL/GenBank/DDBJ databases">
        <title>The complete chloroplast genome sequence of Lithospermum erythrorhizon: insights into the phylogenetic relationship among Boraginaceae species and the maternal lineages of purple gromwells.</title>
        <authorList>
            <person name="Okada T."/>
            <person name="Watanabe K."/>
        </authorList>
    </citation>
    <scope>NUCLEOTIDE SEQUENCE [LARGE SCALE GENOMIC DNA]</scope>
</reference>
<protein>
    <submittedName>
        <fullName evidence="2">Uncharacterized protein</fullName>
    </submittedName>
</protein>
<feature type="coiled-coil region" evidence="1">
    <location>
        <begin position="51"/>
        <end position="86"/>
    </location>
</feature>
<evidence type="ECO:0000313" key="3">
    <source>
        <dbReference type="Proteomes" id="UP001454036"/>
    </source>
</evidence>
<sequence>MCPLFLEQIGKDFEYFRDPVEIHGSIMKHLIKAMNTSYVLAHKADRHDDPCDGSREKERSLQLKVKEFEEEENESLKRASANIYKEKKEVTAQTLDEIHKHDALKARFTKLEGENFKLSNKLARLQL</sequence>
<organism evidence="2 3">
    <name type="scientific">Lithospermum erythrorhizon</name>
    <name type="common">Purple gromwell</name>
    <name type="synonym">Lithospermum officinale var. erythrorhizon</name>
    <dbReference type="NCBI Taxonomy" id="34254"/>
    <lineage>
        <taxon>Eukaryota</taxon>
        <taxon>Viridiplantae</taxon>
        <taxon>Streptophyta</taxon>
        <taxon>Embryophyta</taxon>
        <taxon>Tracheophyta</taxon>
        <taxon>Spermatophyta</taxon>
        <taxon>Magnoliopsida</taxon>
        <taxon>eudicotyledons</taxon>
        <taxon>Gunneridae</taxon>
        <taxon>Pentapetalae</taxon>
        <taxon>asterids</taxon>
        <taxon>lamiids</taxon>
        <taxon>Boraginales</taxon>
        <taxon>Boraginaceae</taxon>
        <taxon>Boraginoideae</taxon>
        <taxon>Lithospermeae</taxon>
        <taxon>Lithospermum</taxon>
    </lineage>
</organism>
<accession>A0AAV3RLB0</accession>
<keyword evidence="3" id="KW-1185">Reference proteome</keyword>
<name>A0AAV3RLB0_LITER</name>
<comment type="caution">
    <text evidence="2">The sequence shown here is derived from an EMBL/GenBank/DDBJ whole genome shotgun (WGS) entry which is preliminary data.</text>
</comment>
<gene>
    <name evidence="2" type="ORF">LIER_29505</name>
</gene>